<sequence length="252" mass="27059">MMGGLEIWAFVLALGVTFFGGFVKGAVGFAMPLIMVSVLSSFLTHDMVLASVMLPVLVTNLSQCLRDGWRAAAKTAWQYRRMIGVMLAFILISAQFVDAIPQRLLTLLLGVPITLFALVQLLGIPLALRLEHRARAEVVLGVIGGFYGGIAGIWGPPLIVYLLSINAEKREAMRVQGVFFFLGSIVLLAGHAISGLLTPSMLVFSGSLVVPAVAGMALGYAVHDRLPAATFRRWTQGLLVLTGLNLVREALV</sequence>
<comment type="similarity">
    <text evidence="2 8">Belongs to the 4-toluene sulfonate uptake permease (TSUP) (TC 2.A.102) family.</text>
</comment>
<protein>
    <recommendedName>
        <fullName evidence="8">Probable membrane transporter protein</fullName>
    </recommendedName>
</protein>
<evidence type="ECO:0000256" key="3">
    <source>
        <dbReference type="ARBA" id="ARBA00022448"/>
    </source>
</evidence>
<gene>
    <name evidence="9" type="ORF">AKL17_0388</name>
</gene>
<feature type="transmembrane region" description="Helical" evidence="8">
    <location>
        <begin position="203"/>
        <end position="223"/>
    </location>
</feature>
<evidence type="ECO:0000256" key="6">
    <source>
        <dbReference type="ARBA" id="ARBA00022989"/>
    </source>
</evidence>
<evidence type="ECO:0000256" key="5">
    <source>
        <dbReference type="ARBA" id="ARBA00022692"/>
    </source>
</evidence>
<dbReference type="GO" id="GO:0005886">
    <property type="term" value="C:plasma membrane"/>
    <property type="evidence" value="ECO:0007669"/>
    <property type="project" value="UniProtKB-SubCell"/>
</dbReference>
<evidence type="ECO:0000256" key="8">
    <source>
        <dbReference type="RuleBase" id="RU363041"/>
    </source>
</evidence>
<keyword evidence="7 8" id="KW-0472">Membrane</keyword>
<proteinExistence type="inferred from homology"/>
<dbReference type="PANTHER" id="PTHR30269">
    <property type="entry name" value="TRANSMEMBRANE PROTEIN YFCA"/>
    <property type="match status" value="1"/>
</dbReference>
<dbReference type="KEGG" id="daa:AKL17_0388"/>
<dbReference type="Pfam" id="PF01925">
    <property type="entry name" value="TauE"/>
    <property type="match status" value="1"/>
</dbReference>
<dbReference type="RefSeq" id="WP_236937991.1">
    <property type="nucleotide sequence ID" value="NZ_CP012661.1"/>
</dbReference>
<feature type="transmembrane region" description="Helical" evidence="8">
    <location>
        <begin position="175"/>
        <end position="197"/>
    </location>
</feature>
<evidence type="ECO:0000256" key="7">
    <source>
        <dbReference type="ARBA" id="ARBA00023136"/>
    </source>
</evidence>
<feature type="transmembrane region" description="Helical" evidence="8">
    <location>
        <begin position="138"/>
        <end position="163"/>
    </location>
</feature>
<dbReference type="PANTHER" id="PTHR30269:SF37">
    <property type="entry name" value="MEMBRANE TRANSPORTER PROTEIN"/>
    <property type="match status" value="1"/>
</dbReference>
<feature type="transmembrane region" description="Helical" evidence="8">
    <location>
        <begin position="78"/>
        <end position="97"/>
    </location>
</feature>
<keyword evidence="5 8" id="KW-0812">Transmembrane</keyword>
<dbReference type="EMBL" id="CP012661">
    <property type="protein sequence ID" value="AMY67650.1"/>
    <property type="molecule type" value="Genomic_DNA"/>
</dbReference>
<dbReference type="AlphaFoldDB" id="A0A159Z142"/>
<keyword evidence="6 8" id="KW-1133">Transmembrane helix</keyword>
<keyword evidence="4 8" id="KW-1003">Cell membrane</keyword>
<dbReference type="STRING" id="1335048.AKL17_0388"/>
<feature type="transmembrane region" description="Helical" evidence="8">
    <location>
        <begin position="6"/>
        <end position="27"/>
    </location>
</feature>
<evidence type="ECO:0000256" key="2">
    <source>
        <dbReference type="ARBA" id="ARBA00009142"/>
    </source>
</evidence>
<dbReference type="PATRIC" id="fig|1335048.3.peg.407"/>
<organism evidence="9 10">
    <name type="scientific">Frigidibacter mobilis</name>
    <dbReference type="NCBI Taxonomy" id="1335048"/>
    <lineage>
        <taxon>Bacteria</taxon>
        <taxon>Pseudomonadati</taxon>
        <taxon>Pseudomonadota</taxon>
        <taxon>Alphaproteobacteria</taxon>
        <taxon>Rhodobacterales</taxon>
        <taxon>Paracoccaceae</taxon>
        <taxon>Frigidibacter</taxon>
    </lineage>
</organism>
<dbReference type="Proteomes" id="UP000076128">
    <property type="component" value="Chromosome"/>
</dbReference>
<accession>A0A159Z142</accession>
<evidence type="ECO:0000256" key="4">
    <source>
        <dbReference type="ARBA" id="ARBA00022475"/>
    </source>
</evidence>
<evidence type="ECO:0000313" key="9">
    <source>
        <dbReference type="EMBL" id="AMY67650.1"/>
    </source>
</evidence>
<dbReference type="InterPro" id="IPR002781">
    <property type="entry name" value="TM_pro_TauE-like"/>
</dbReference>
<evidence type="ECO:0000313" key="10">
    <source>
        <dbReference type="Proteomes" id="UP000076128"/>
    </source>
</evidence>
<feature type="transmembrane region" description="Helical" evidence="8">
    <location>
        <begin position="34"/>
        <end position="58"/>
    </location>
</feature>
<keyword evidence="10" id="KW-1185">Reference proteome</keyword>
<dbReference type="InterPro" id="IPR052017">
    <property type="entry name" value="TSUP"/>
</dbReference>
<evidence type="ECO:0000256" key="1">
    <source>
        <dbReference type="ARBA" id="ARBA00004651"/>
    </source>
</evidence>
<name>A0A159Z142_9RHOB</name>
<keyword evidence="3" id="KW-0813">Transport</keyword>
<feature type="transmembrane region" description="Helical" evidence="8">
    <location>
        <begin position="104"/>
        <end position="126"/>
    </location>
</feature>
<reference evidence="9 10" key="1">
    <citation type="submission" date="2015-09" db="EMBL/GenBank/DDBJ databases">
        <title>Complete genome sequence of Defluviimonas alba cai42t isolated from an oilfield in Xinjiang.</title>
        <authorList>
            <person name="Geng S."/>
            <person name="Pan X."/>
            <person name="Wu X."/>
        </authorList>
    </citation>
    <scope>NUCLEOTIDE SEQUENCE [LARGE SCALE GENOMIC DNA]</scope>
    <source>
        <strain evidence="10">cai42</strain>
    </source>
</reference>
<comment type="subcellular location">
    <subcellularLocation>
        <location evidence="1 8">Cell membrane</location>
        <topology evidence="1 8">Multi-pass membrane protein</topology>
    </subcellularLocation>
</comment>